<dbReference type="AlphaFoldDB" id="A0A9P8AN37"/>
<protein>
    <submittedName>
        <fullName evidence="1">Uncharacterized protein</fullName>
    </submittedName>
</protein>
<name>A0A9P8AN37_9AGAR</name>
<organism evidence="1 2">
    <name type="scientific">Guyanagaster necrorhizus</name>
    <dbReference type="NCBI Taxonomy" id="856835"/>
    <lineage>
        <taxon>Eukaryota</taxon>
        <taxon>Fungi</taxon>
        <taxon>Dikarya</taxon>
        <taxon>Basidiomycota</taxon>
        <taxon>Agaricomycotina</taxon>
        <taxon>Agaricomycetes</taxon>
        <taxon>Agaricomycetidae</taxon>
        <taxon>Agaricales</taxon>
        <taxon>Marasmiineae</taxon>
        <taxon>Physalacriaceae</taxon>
        <taxon>Guyanagaster</taxon>
    </lineage>
</organism>
<dbReference type="EMBL" id="MU250555">
    <property type="protein sequence ID" value="KAG7441903.1"/>
    <property type="molecule type" value="Genomic_DNA"/>
</dbReference>
<dbReference type="Proteomes" id="UP000812287">
    <property type="component" value="Unassembled WGS sequence"/>
</dbReference>
<comment type="caution">
    <text evidence="1">The sequence shown here is derived from an EMBL/GenBank/DDBJ whole genome shotgun (WGS) entry which is preliminary data.</text>
</comment>
<evidence type="ECO:0000313" key="2">
    <source>
        <dbReference type="Proteomes" id="UP000812287"/>
    </source>
</evidence>
<proteinExistence type="predicted"/>
<gene>
    <name evidence="1" type="ORF">BT62DRAFT_1041594</name>
</gene>
<evidence type="ECO:0000313" key="1">
    <source>
        <dbReference type="EMBL" id="KAG7441903.1"/>
    </source>
</evidence>
<dbReference type="RefSeq" id="XP_043035403.1">
    <property type="nucleotide sequence ID" value="XM_043178434.1"/>
</dbReference>
<sequence length="170" mass="19479">PILNAHSLFPLTRIKSSTISNLLLNLSDILSFHTMQSYIYKHLIQELHKPKSMMEQSRRQVISKLSIINAFLASTTAACIHKQHSKHDKETLDCCYQHPKHPESLSVLYGANKDQAEEVEQCYEDSSDEEGLEEPVITVGACQMQEGGHQERRLFLSVPFSLQQWKDQQE</sequence>
<keyword evidence="2" id="KW-1185">Reference proteome</keyword>
<accession>A0A9P8AN37</accession>
<reference evidence="1" key="1">
    <citation type="submission" date="2020-11" db="EMBL/GenBank/DDBJ databases">
        <title>Adaptations for nitrogen fixation in a non-lichenized fungal sporocarp promotes dispersal by wood-feeding termites.</title>
        <authorList>
            <consortium name="DOE Joint Genome Institute"/>
            <person name="Koch R.A."/>
            <person name="Yoon G."/>
            <person name="Arayal U."/>
            <person name="Lail K."/>
            <person name="Amirebrahimi M."/>
            <person name="Labutti K."/>
            <person name="Lipzen A."/>
            <person name="Riley R."/>
            <person name="Barry K."/>
            <person name="Henrissat B."/>
            <person name="Grigoriev I.V."/>
            <person name="Herr J.R."/>
            <person name="Aime M.C."/>
        </authorList>
    </citation>
    <scope>NUCLEOTIDE SEQUENCE</scope>
    <source>
        <strain evidence="1">MCA 3950</strain>
    </source>
</reference>
<feature type="non-terminal residue" evidence="1">
    <location>
        <position position="1"/>
    </location>
</feature>
<dbReference type="GeneID" id="66100724"/>